<keyword evidence="2" id="KW-1185">Reference proteome</keyword>
<dbReference type="Proteomes" id="UP001432027">
    <property type="component" value="Unassembled WGS sequence"/>
</dbReference>
<protein>
    <recommendedName>
        <fullName evidence="3">Dehydrogenase</fullName>
    </recommendedName>
</protein>
<name>A0AAV5SMS1_9BILA</name>
<accession>A0AAV5SMS1</accession>
<evidence type="ECO:0000313" key="1">
    <source>
        <dbReference type="EMBL" id="GMS83852.1"/>
    </source>
</evidence>
<feature type="non-terminal residue" evidence="1">
    <location>
        <position position="81"/>
    </location>
</feature>
<proteinExistence type="predicted"/>
<feature type="non-terminal residue" evidence="1">
    <location>
        <position position="1"/>
    </location>
</feature>
<dbReference type="AlphaFoldDB" id="A0AAV5SMS1"/>
<comment type="caution">
    <text evidence="1">The sequence shown here is derived from an EMBL/GenBank/DDBJ whole genome shotgun (WGS) entry which is preliminary data.</text>
</comment>
<organism evidence="1 2">
    <name type="scientific">Pristionchus entomophagus</name>
    <dbReference type="NCBI Taxonomy" id="358040"/>
    <lineage>
        <taxon>Eukaryota</taxon>
        <taxon>Metazoa</taxon>
        <taxon>Ecdysozoa</taxon>
        <taxon>Nematoda</taxon>
        <taxon>Chromadorea</taxon>
        <taxon>Rhabditida</taxon>
        <taxon>Rhabditina</taxon>
        <taxon>Diplogasteromorpha</taxon>
        <taxon>Diplogasteroidea</taxon>
        <taxon>Neodiplogasteridae</taxon>
        <taxon>Pristionchus</taxon>
    </lineage>
</organism>
<dbReference type="EMBL" id="BTSX01000002">
    <property type="protein sequence ID" value="GMS83852.1"/>
    <property type="molecule type" value="Genomic_DNA"/>
</dbReference>
<dbReference type="Pfam" id="PF00106">
    <property type="entry name" value="adh_short"/>
    <property type="match status" value="1"/>
</dbReference>
<dbReference type="PANTHER" id="PTHR44115">
    <property type="entry name" value="PROTEIN CBG09704"/>
    <property type="match status" value="1"/>
</dbReference>
<dbReference type="Gene3D" id="3.40.50.720">
    <property type="entry name" value="NAD(P)-binding Rossmann-like Domain"/>
    <property type="match status" value="1"/>
</dbReference>
<reference evidence="1" key="1">
    <citation type="submission" date="2023-10" db="EMBL/GenBank/DDBJ databases">
        <title>Genome assembly of Pristionchus species.</title>
        <authorList>
            <person name="Yoshida K."/>
            <person name="Sommer R.J."/>
        </authorList>
    </citation>
    <scope>NUCLEOTIDE SEQUENCE</scope>
    <source>
        <strain evidence="1">RS0144</strain>
    </source>
</reference>
<dbReference type="PANTHER" id="PTHR44115:SF4">
    <property type="entry name" value="OXIDOREDUCTASE"/>
    <property type="match status" value="1"/>
</dbReference>
<sequence>KAVIVTGSSNGIGRGTAVLFARAGAKVTITGRNAETLEETRVLCNQAGAKEDSILSLIGDLTDEVFCEQLVKKTVEKFGQL</sequence>
<dbReference type="SUPFAM" id="SSF51735">
    <property type="entry name" value="NAD(P)-binding Rossmann-fold domains"/>
    <property type="match status" value="1"/>
</dbReference>
<dbReference type="InterPro" id="IPR036291">
    <property type="entry name" value="NAD(P)-bd_dom_sf"/>
</dbReference>
<evidence type="ECO:0008006" key="3">
    <source>
        <dbReference type="Google" id="ProtNLM"/>
    </source>
</evidence>
<gene>
    <name evidence="1" type="ORF">PENTCL1PPCAC_6027</name>
</gene>
<evidence type="ECO:0000313" key="2">
    <source>
        <dbReference type="Proteomes" id="UP001432027"/>
    </source>
</evidence>
<dbReference type="InterPro" id="IPR002347">
    <property type="entry name" value="SDR_fam"/>
</dbReference>